<protein>
    <recommendedName>
        <fullName evidence="3">PIN domain-containing protein</fullName>
    </recommendedName>
</protein>
<sequence length="211" mass="23585">MTVEPGPDEKSDLIVLDAGPILNFMSRHETCTLYLNTLKHMTGTVAVPDAVLDEVNHKAARDRRFTLCQRKLQGILSSGHAKKLETPARVDDEDYAFHWTWVTNACSPSMLQSGKHRGEMVLIAHARLLISRGYDVVAMIDDQDAIKLAHKAQVPTFTTVDLFFESISAGLISTRAELRRLYGLVQPNDDGLLPFERTELEHFSWPATKAA</sequence>
<dbReference type="AlphaFoldDB" id="A0A4R9BZK2"/>
<keyword evidence="2" id="KW-1185">Reference proteome</keyword>
<gene>
    <name evidence="1" type="ORF">E3T61_04825</name>
</gene>
<name>A0A4R9BZK2_9MICO</name>
<reference evidence="1 2" key="1">
    <citation type="submission" date="2019-03" db="EMBL/GenBank/DDBJ databases">
        <title>Genomics of glacier-inhabiting Cryobacterium strains.</title>
        <authorList>
            <person name="Liu Q."/>
            <person name="Xin Y.-H."/>
        </authorList>
    </citation>
    <scope>NUCLEOTIDE SEQUENCE [LARGE SCALE GENOMIC DNA]</scope>
    <source>
        <strain evidence="1 2">Sr59</strain>
    </source>
</reference>
<evidence type="ECO:0000313" key="2">
    <source>
        <dbReference type="Proteomes" id="UP000298468"/>
    </source>
</evidence>
<evidence type="ECO:0008006" key="3">
    <source>
        <dbReference type="Google" id="ProtNLM"/>
    </source>
</evidence>
<dbReference type="EMBL" id="SOHM01000008">
    <property type="protein sequence ID" value="TFD93418.1"/>
    <property type="molecule type" value="Genomic_DNA"/>
</dbReference>
<accession>A0A4R9BZK2</accession>
<dbReference type="RefSeq" id="WP_134639757.1">
    <property type="nucleotide sequence ID" value="NZ_SOHM01000008.1"/>
</dbReference>
<proteinExistence type="predicted"/>
<evidence type="ECO:0000313" key="1">
    <source>
        <dbReference type="EMBL" id="TFD93418.1"/>
    </source>
</evidence>
<dbReference type="OrthoDB" id="4965935at2"/>
<comment type="caution">
    <text evidence="1">The sequence shown here is derived from an EMBL/GenBank/DDBJ whole genome shotgun (WGS) entry which is preliminary data.</text>
</comment>
<organism evidence="1 2">
    <name type="scientific">Cryobacterium lactosi</name>
    <dbReference type="NCBI Taxonomy" id="1259202"/>
    <lineage>
        <taxon>Bacteria</taxon>
        <taxon>Bacillati</taxon>
        <taxon>Actinomycetota</taxon>
        <taxon>Actinomycetes</taxon>
        <taxon>Micrococcales</taxon>
        <taxon>Microbacteriaceae</taxon>
        <taxon>Cryobacterium</taxon>
    </lineage>
</organism>
<dbReference type="Proteomes" id="UP000298468">
    <property type="component" value="Unassembled WGS sequence"/>
</dbReference>